<comment type="caution">
    <text evidence="2">The sequence shown here is derived from an EMBL/GenBank/DDBJ whole genome shotgun (WGS) entry which is preliminary data.</text>
</comment>
<protein>
    <recommendedName>
        <fullName evidence="4">Anaphase-promoting complex subunit 4</fullName>
    </recommendedName>
</protein>
<gene>
    <name evidence="2" type="ORF">WJX84_005887</name>
</gene>
<dbReference type="GO" id="GO:0016592">
    <property type="term" value="C:mediator complex"/>
    <property type="evidence" value="ECO:0007669"/>
    <property type="project" value="InterPro"/>
</dbReference>
<feature type="region of interest" description="Disordered" evidence="1">
    <location>
        <begin position="651"/>
        <end position="678"/>
    </location>
</feature>
<proteinExistence type="predicted"/>
<dbReference type="InterPro" id="IPR038836">
    <property type="entry name" value="MED16"/>
</dbReference>
<dbReference type="Proteomes" id="UP001485043">
    <property type="component" value="Unassembled WGS sequence"/>
</dbReference>
<dbReference type="AlphaFoldDB" id="A0AAW1SPR7"/>
<evidence type="ECO:0000313" key="3">
    <source>
        <dbReference type="Proteomes" id="UP001485043"/>
    </source>
</evidence>
<name>A0AAW1SPR7_9CHLO</name>
<reference evidence="2 3" key="1">
    <citation type="journal article" date="2024" name="Nat. Commun.">
        <title>Phylogenomics reveals the evolutionary origins of lichenization in chlorophyte algae.</title>
        <authorList>
            <person name="Puginier C."/>
            <person name="Libourel C."/>
            <person name="Otte J."/>
            <person name="Skaloud P."/>
            <person name="Haon M."/>
            <person name="Grisel S."/>
            <person name="Petersen M."/>
            <person name="Berrin J.G."/>
            <person name="Delaux P.M."/>
            <person name="Dal Grande F."/>
            <person name="Keller J."/>
        </authorList>
    </citation>
    <scope>NUCLEOTIDE SEQUENCE [LARGE SCALE GENOMIC DNA]</scope>
    <source>
        <strain evidence="2 3">SAG 2523</strain>
    </source>
</reference>
<dbReference type="GO" id="GO:0006355">
    <property type="term" value="P:regulation of DNA-templated transcription"/>
    <property type="evidence" value="ECO:0007669"/>
    <property type="project" value="InterPro"/>
</dbReference>
<sequence length="950" mass="103583">MSQVCLSGISPADHLCWSPDNLLALQLRSRASHNASICILDPVNLQEHALVNVPLDATKKERVVALQWTPGEQPRQLMTATSLSQVYLWSQGCSQTGQEHPATVDEWSGAQAIQFDLPDPVLISWLAPASPWSWPPKQPATGEQARSIEAIFALPAVGAWSLHWIRPGSPCCLCISSSAQLQVAWKGHGRSGKRSAWRKAQPISLPMQAPLTCASAVTNLDRGLRIAAVQASTAGCIDILQLDGDPTCVDSAGLALAPVEVIKVACIQSPEMRCVRELQLLPHKHGSGILAMGCSKEPSMVHVACWHEQLPGSPETTWQRSTDMLSRLLANDPDLLTATAEPAVPGRMHLSADDESKAGGSLGASGRDAVREAGMHACLLTTTLLGMQELREVKLSSGTCAIALSASGMSLAAASQQASSRDTWLAFVPSHEAAANALTGSSGHPQVAEVLGLRLAWVMLVGWSGWDVIQSLRILAAAEDGRWLRAAFDRCDSILHAQPYATRPVYGSRLNRLKLVVLQGATDPHLQRMVHDLWARCYVEMLEGYMKCILPTEEVMRALGNSKQPFHLGMHPADCAALQQWMGWADDFTVYFLHTLEMWLIMRNAAKEDRGAAAAADELPCIRLLPDMYFAKRLVQVLLFNLALGKFQSKKRKQPNMPGPNYAAENAAPPSQAEDQSTPETRASSLLVFLKRLSGLLQKAHQDSAVSKDDVNKDVPGAQVAVAESARNAFQGEWKLHYYRTYGAVHIDTVAKFFNDIHKDTPLLPAFKDALKTPVTAEVLHKAAIKLDLRLSLPEPGRHGSSHIFAPATPEPKSSLRPAEPQLVDIAPDIASLEILPGRTMFPVRDPFQVAASRRRWLAQRDAALAHMKRSQSRIGPNRDIVSGQDLTWDRPAILTSMGGLTCTNVISTAQMAAVDQGLFAQVLQRAWQQACPLTGQPWRRVRQKTYSGM</sequence>
<keyword evidence="3" id="KW-1185">Reference proteome</keyword>
<evidence type="ECO:0000313" key="2">
    <source>
        <dbReference type="EMBL" id="KAK9853608.1"/>
    </source>
</evidence>
<accession>A0AAW1SPR7</accession>
<dbReference type="PANTHER" id="PTHR35130:SF1">
    <property type="entry name" value="MEDIATOR OF RNA POLYMERASE II TRANSCRIPTION SUBUNIT 16"/>
    <property type="match status" value="1"/>
</dbReference>
<dbReference type="PANTHER" id="PTHR35130">
    <property type="entry name" value="MEDIATOR OF RNA POLYMERASE II TRANSCRIPTION SUBUNIT 16"/>
    <property type="match status" value="1"/>
</dbReference>
<dbReference type="EMBL" id="JALJOV010001139">
    <property type="protein sequence ID" value="KAK9853608.1"/>
    <property type="molecule type" value="Genomic_DNA"/>
</dbReference>
<evidence type="ECO:0008006" key="4">
    <source>
        <dbReference type="Google" id="ProtNLM"/>
    </source>
</evidence>
<evidence type="ECO:0000256" key="1">
    <source>
        <dbReference type="SAM" id="MobiDB-lite"/>
    </source>
</evidence>
<organism evidence="2 3">
    <name type="scientific">Apatococcus fuscideae</name>
    <dbReference type="NCBI Taxonomy" id="2026836"/>
    <lineage>
        <taxon>Eukaryota</taxon>
        <taxon>Viridiplantae</taxon>
        <taxon>Chlorophyta</taxon>
        <taxon>core chlorophytes</taxon>
        <taxon>Trebouxiophyceae</taxon>
        <taxon>Chlorellales</taxon>
        <taxon>Chlorellaceae</taxon>
        <taxon>Apatococcus</taxon>
    </lineage>
</organism>